<keyword evidence="1" id="KW-0808">Transferase</keyword>
<dbReference type="GO" id="GO:0016740">
    <property type="term" value="F:transferase activity"/>
    <property type="evidence" value="ECO:0007669"/>
    <property type="project" value="UniProtKB-KW"/>
</dbReference>
<organism evidence="1 2">
    <name type="scientific">Amycolatopsis taiwanensis</name>
    <dbReference type="NCBI Taxonomy" id="342230"/>
    <lineage>
        <taxon>Bacteria</taxon>
        <taxon>Bacillati</taxon>
        <taxon>Actinomycetota</taxon>
        <taxon>Actinomycetes</taxon>
        <taxon>Pseudonocardiales</taxon>
        <taxon>Pseudonocardiaceae</taxon>
        <taxon>Amycolatopsis</taxon>
    </lineage>
</organism>
<keyword evidence="2" id="KW-1185">Reference proteome</keyword>
<proteinExistence type="predicted"/>
<dbReference type="SUPFAM" id="SSF53448">
    <property type="entry name" value="Nucleotide-diphospho-sugar transferases"/>
    <property type="match status" value="1"/>
</dbReference>
<dbReference type="InterPro" id="IPR029044">
    <property type="entry name" value="Nucleotide-diphossugar_trans"/>
</dbReference>
<protein>
    <submittedName>
        <fullName evidence="1">Glycosyl transferase</fullName>
    </submittedName>
</protein>
<comment type="caution">
    <text evidence="1">The sequence shown here is derived from an EMBL/GenBank/DDBJ whole genome shotgun (WGS) entry which is preliminary data.</text>
</comment>
<reference evidence="1" key="1">
    <citation type="submission" date="2023-03" db="EMBL/GenBank/DDBJ databases">
        <title>Amycolatopsis taiwanensis NBRC 103393.</title>
        <authorList>
            <person name="Ichikawa N."/>
            <person name="Sato H."/>
            <person name="Tonouchi N."/>
        </authorList>
    </citation>
    <scope>NUCLEOTIDE SEQUENCE</scope>
    <source>
        <strain evidence="1">NBRC 103393</strain>
    </source>
</reference>
<accession>A0A9W6R0J7</accession>
<dbReference type="Gene3D" id="3.90.550.10">
    <property type="entry name" value="Spore Coat Polysaccharide Biosynthesis Protein SpsA, Chain A"/>
    <property type="match status" value="1"/>
</dbReference>
<evidence type="ECO:0000313" key="2">
    <source>
        <dbReference type="Proteomes" id="UP001165136"/>
    </source>
</evidence>
<sequence>MVRRVITVVTPVFSGGHHHLFDAYESLRQQEMPPGWDWQWCVQEDGTTGIPLSVLPDDQRISCDSSLPGRAGVARTMALARASGELVRTLDADDLLLPGALFRDISALRGVAWCTSAGLDLHPDGTTTPGPYDPPGGPLPEDLFFTEQQENRLSVLAANLAARTDLVRALGGWPALTGAETVGLLLALEAVTPGEFIAEPSTLYRQHDNQTTRSARYWKAEESQARLRVALDRASVLRRLNWKWPPVTG</sequence>
<evidence type="ECO:0000313" key="1">
    <source>
        <dbReference type="EMBL" id="GLY66118.1"/>
    </source>
</evidence>
<dbReference type="Proteomes" id="UP001165136">
    <property type="component" value="Unassembled WGS sequence"/>
</dbReference>
<gene>
    <name evidence="1" type="ORF">Atai01_27370</name>
</gene>
<name>A0A9W6R0J7_9PSEU</name>
<dbReference type="AlphaFoldDB" id="A0A9W6R0J7"/>
<dbReference type="EMBL" id="BSTI01000005">
    <property type="protein sequence ID" value="GLY66118.1"/>
    <property type="molecule type" value="Genomic_DNA"/>
</dbReference>